<sequence>MKQLYIFVILLSFSFIGFGQTTLVTYDFTGQPGTQATQLTATLGSNITATPISRGTLATGSALTNSMVSGNWPLTNSINIETYFEFSVTPTPGYVLTLNQLIFSDINSRNGALSFAIRTNFDAFANDVFTDAIPSVSGNNSVTTPRNINLPAISSSNAITIRIYGYNRANGANRSWGLTNNMQLTGTVTPITYVYDNGWTPANPEGLSTNVNPIEIVSGNYTFGADVTCESITVSPGSTITVNNGVLIEAVNGINLQSVSNNYSGLILNNGFIDGPIRYSRYVNAIGSGTTGGNDLITPPLNGQRFDLFANANAGVLAESGNVRAWAPFNNASGVYENYDILTDRFTLLESGQGFRAATIGGANLLFTGTSNNTNFDATITSETGTFGKWNAIGNPYPSYIDIDAFLNHTVSGLTNIDKLAADAQAIYGYDGSATDGWDVINLANAAGRLMAPGQGFFVAADTGGAFLRFTPAMRTVGSGDDFILGRTQPLTFLKLNATNGSQTYNTDIYFNDNGSLGFDPGYDAKLWGGDTSGFKLYSHVVENNMGIPLALQTVNTNHLSDVIIPLGINSAAGTDVTFSLAAFNLPGTVEVYLEDDVNNTITRIDNGNYTVTLNQTVSGTGRFFLRVSGSSLNIDDESRPRLNIYQLPTEKAIVIAGAINNNTEAHLYDIQGRMVSTTVLNAAQLEQRIDVSGLGTGVYVLSFENGAERISKKLMIQ</sequence>
<evidence type="ECO:0000313" key="4">
    <source>
        <dbReference type="Proteomes" id="UP000317332"/>
    </source>
</evidence>
<evidence type="ECO:0000313" key="3">
    <source>
        <dbReference type="EMBL" id="TPV35764.1"/>
    </source>
</evidence>
<reference evidence="3 4" key="1">
    <citation type="submission" date="2019-06" db="EMBL/GenBank/DDBJ databases">
        <title>Flavobacteriaceae Paucihalobacterium erythroidium CWB-1, complete genome.</title>
        <authorList>
            <person name="Wu S."/>
        </authorList>
    </citation>
    <scope>NUCLEOTIDE SEQUENCE [LARGE SCALE GENOMIC DNA]</scope>
    <source>
        <strain evidence="3 4">CWB-1</strain>
    </source>
</reference>
<organism evidence="3 4">
    <name type="scientific">Paucihalobacter ruber</name>
    <dbReference type="NCBI Taxonomy" id="2567861"/>
    <lineage>
        <taxon>Bacteria</taxon>
        <taxon>Pseudomonadati</taxon>
        <taxon>Bacteroidota</taxon>
        <taxon>Flavobacteriia</taxon>
        <taxon>Flavobacteriales</taxon>
        <taxon>Flavobacteriaceae</taxon>
        <taxon>Paucihalobacter</taxon>
    </lineage>
</organism>
<dbReference type="InterPro" id="IPR026444">
    <property type="entry name" value="Secre_tail"/>
</dbReference>
<keyword evidence="1" id="KW-0732">Signal</keyword>
<protein>
    <submittedName>
        <fullName evidence="3">T9SS type A sorting domain-containing protein</fullName>
    </submittedName>
</protein>
<dbReference type="NCBIfam" id="TIGR04183">
    <property type="entry name" value="Por_Secre_tail"/>
    <property type="match status" value="1"/>
</dbReference>
<feature type="domain" description="Secretion system C-terminal sorting" evidence="2">
    <location>
        <begin position="649"/>
        <end position="717"/>
    </location>
</feature>
<name>A0A506PPX7_9FLAO</name>
<evidence type="ECO:0000259" key="2">
    <source>
        <dbReference type="Pfam" id="PF18962"/>
    </source>
</evidence>
<comment type="caution">
    <text evidence="3">The sequence shown here is derived from an EMBL/GenBank/DDBJ whole genome shotgun (WGS) entry which is preliminary data.</text>
</comment>
<dbReference type="RefSeq" id="WP_140988773.1">
    <property type="nucleotide sequence ID" value="NZ_VHIQ01000001.1"/>
</dbReference>
<dbReference type="Pfam" id="PF18962">
    <property type="entry name" value="Por_Secre_tail"/>
    <property type="match status" value="1"/>
</dbReference>
<dbReference type="EMBL" id="VHIQ01000001">
    <property type="protein sequence ID" value="TPV35764.1"/>
    <property type="molecule type" value="Genomic_DNA"/>
</dbReference>
<keyword evidence="4" id="KW-1185">Reference proteome</keyword>
<dbReference type="Proteomes" id="UP000317332">
    <property type="component" value="Unassembled WGS sequence"/>
</dbReference>
<accession>A0A506PPX7</accession>
<gene>
    <name evidence="3" type="ORF">FJ651_02280</name>
</gene>
<dbReference type="OrthoDB" id="975384at2"/>
<proteinExistence type="predicted"/>
<evidence type="ECO:0000256" key="1">
    <source>
        <dbReference type="ARBA" id="ARBA00022729"/>
    </source>
</evidence>
<dbReference type="AlphaFoldDB" id="A0A506PPX7"/>